<reference evidence="2 3" key="1">
    <citation type="journal article" date="2023" name="G3 (Bethesda)">
        <title>A chromosome-length genome assembly and annotation of blackberry (Rubus argutus, cv. 'Hillquist').</title>
        <authorList>
            <person name="Bruna T."/>
            <person name="Aryal R."/>
            <person name="Dudchenko O."/>
            <person name="Sargent D.J."/>
            <person name="Mead D."/>
            <person name="Buti M."/>
            <person name="Cavallini A."/>
            <person name="Hytonen T."/>
            <person name="Andres J."/>
            <person name="Pham M."/>
            <person name="Weisz D."/>
            <person name="Mascagni F."/>
            <person name="Usai G."/>
            <person name="Natali L."/>
            <person name="Bassil N."/>
            <person name="Fernandez G.E."/>
            <person name="Lomsadze A."/>
            <person name="Armour M."/>
            <person name="Olukolu B."/>
            <person name="Poorten T."/>
            <person name="Britton C."/>
            <person name="Davik J."/>
            <person name="Ashrafi H."/>
            <person name="Aiden E.L."/>
            <person name="Borodovsky M."/>
            <person name="Worthington M."/>
        </authorList>
    </citation>
    <scope>NUCLEOTIDE SEQUENCE [LARGE SCALE GENOMIC DNA]</scope>
    <source>
        <strain evidence="2">PI 553951</strain>
    </source>
</reference>
<keyword evidence="1" id="KW-0472">Membrane</keyword>
<dbReference type="EMBL" id="JBEDUW010000007">
    <property type="protein sequence ID" value="KAK9912585.1"/>
    <property type="molecule type" value="Genomic_DNA"/>
</dbReference>
<keyword evidence="3" id="KW-1185">Reference proteome</keyword>
<accession>A0AAW1VXK2</accession>
<dbReference type="AlphaFoldDB" id="A0AAW1VXK2"/>
<name>A0AAW1VXK2_RUBAR</name>
<gene>
    <name evidence="2" type="ORF">M0R45_036443</name>
</gene>
<evidence type="ECO:0000313" key="3">
    <source>
        <dbReference type="Proteomes" id="UP001457282"/>
    </source>
</evidence>
<keyword evidence="1" id="KW-1133">Transmembrane helix</keyword>
<keyword evidence="1" id="KW-0812">Transmembrane</keyword>
<protein>
    <submittedName>
        <fullName evidence="2">Uncharacterized protein</fullName>
    </submittedName>
</protein>
<evidence type="ECO:0000313" key="2">
    <source>
        <dbReference type="EMBL" id="KAK9912585.1"/>
    </source>
</evidence>
<organism evidence="2 3">
    <name type="scientific">Rubus argutus</name>
    <name type="common">Southern blackberry</name>
    <dbReference type="NCBI Taxonomy" id="59490"/>
    <lineage>
        <taxon>Eukaryota</taxon>
        <taxon>Viridiplantae</taxon>
        <taxon>Streptophyta</taxon>
        <taxon>Embryophyta</taxon>
        <taxon>Tracheophyta</taxon>
        <taxon>Spermatophyta</taxon>
        <taxon>Magnoliopsida</taxon>
        <taxon>eudicotyledons</taxon>
        <taxon>Gunneridae</taxon>
        <taxon>Pentapetalae</taxon>
        <taxon>rosids</taxon>
        <taxon>fabids</taxon>
        <taxon>Rosales</taxon>
        <taxon>Rosaceae</taxon>
        <taxon>Rosoideae</taxon>
        <taxon>Rosoideae incertae sedis</taxon>
        <taxon>Rubus</taxon>
    </lineage>
</organism>
<comment type="caution">
    <text evidence="2">The sequence shown here is derived from an EMBL/GenBank/DDBJ whole genome shotgun (WGS) entry which is preliminary data.</text>
</comment>
<feature type="transmembrane region" description="Helical" evidence="1">
    <location>
        <begin position="98"/>
        <end position="117"/>
    </location>
</feature>
<dbReference type="Proteomes" id="UP001457282">
    <property type="component" value="Unassembled WGS sequence"/>
</dbReference>
<sequence>MLVPWPRVYLSACLCLQGTTEYSRVLADKSIFELGFEHLNIHVGAEEVVLGAELIEDGGLALEQILEQIQSSRIRKYTSDWARQIVGDSAHQSSASDLVLLFAMFFLFYLLLVTVSTSTTTT</sequence>
<evidence type="ECO:0000256" key="1">
    <source>
        <dbReference type="SAM" id="Phobius"/>
    </source>
</evidence>
<proteinExistence type="predicted"/>